<organism evidence="1 2">
    <name type="scientific">Aegilops tauschii subsp. strangulata</name>
    <name type="common">Goatgrass</name>
    <dbReference type="NCBI Taxonomy" id="200361"/>
    <lineage>
        <taxon>Eukaryota</taxon>
        <taxon>Viridiplantae</taxon>
        <taxon>Streptophyta</taxon>
        <taxon>Embryophyta</taxon>
        <taxon>Tracheophyta</taxon>
        <taxon>Spermatophyta</taxon>
        <taxon>Magnoliopsida</taxon>
        <taxon>Liliopsida</taxon>
        <taxon>Poales</taxon>
        <taxon>Poaceae</taxon>
        <taxon>BOP clade</taxon>
        <taxon>Pooideae</taxon>
        <taxon>Triticodae</taxon>
        <taxon>Triticeae</taxon>
        <taxon>Triticinae</taxon>
        <taxon>Aegilops</taxon>
    </lineage>
</organism>
<dbReference type="EnsemblPlants" id="AET2Gv20278300.2">
    <property type="protein sequence ID" value="AET2Gv20278300.2"/>
    <property type="gene ID" value="AET2Gv20278300"/>
</dbReference>
<keyword evidence="2" id="KW-1185">Reference proteome</keyword>
<reference evidence="1" key="5">
    <citation type="journal article" date="2021" name="G3 (Bethesda)">
        <title>Aegilops tauschii genome assembly Aet v5.0 features greater sequence contiguity and improved annotation.</title>
        <authorList>
            <person name="Wang L."/>
            <person name="Zhu T."/>
            <person name="Rodriguez J.C."/>
            <person name="Deal K.R."/>
            <person name="Dubcovsky J."/>
            <person name="McGuire P.E."/>
            <person name="Lux T."/>
            <person name="Spannagl M."/>
            <person name="Mayer K.F.X."/>
            <person name="Baldrich P."/>
            <person name="Meyers B.C."/>
            <person name="Huo N."/>
            <person name="Gu Y.Q."/>
            <person name="Zhou H."/>
            <person name="Devos K.M."/>
            <person name="Bennetzen J.L."/>
            <person name="Unver T."/>
            <person name="Budak H."/>
            <person name="Gulick P.J."/>
            <person name="Galiba G."/>
            <person name="Kalapos B."/>
            <person name="Nelson D.R."/>
            <person name="Li P."/>
            <person name="You F.M."/>
            <person name="Luo M.C."/>
            <person name="Dvorak J."/>
        </authorList>
    </citation>
    <scope>NUCLEOTIDE SEQUENCE [LARGE SCALE GENOMIC DNA]</scope>
    <source>
        <strain evidence="1">cv. AL8/78</strain>
    </source>
</reference>
<proteinExistence type="predicted"/>
<dbReference type="Proteomes" id="UP000015105">
    <property type="component" value="Chromosome 2D"/>
</dbReference>
<name>A0A453AVY9_AEGTS</name>
<accession>A0A453AVY9</accession>
<evidence type="ECO:0000313" key="2">
    <source>
        <dbReference type="Proteomes" id="UP000015105"/>
    </source>
</evidence>
<protein>
    <submittedName>
        <fullName evidence="1">Uncharacterized protein</fullName>
    </submittedName>
</protein>
<dbReference type="AlphaFoldDB" id="A0A453AVY9"/>
<reference evidence="1" key="3">
    <citation type="journal article" date="2017" name="Nature">
        <title>Genome sequence of the progenitor of the wheat D genome Aegilops tauschii.</title>
        <authorList>
            <person name="Luo M.C."/>
            <person name="Gu Y.Q."/>
            <person name="Puiu D."/>
            <person name="Wang H."/>
            <person name="Twardziok S.O."/>
            <person name="Deal K.R."/>
            <person name="Huo N."/>
            <person name="Zhu T."/>
            <person name="Wang L."/>
            <person name="Wang Y."/>
            <person name="McGuire P.E."/>
            <person name="Liu S."/>
            <person name="Long H."/>
            <person name="Ramasamy R.K."/>
            <person name="Rodriguez J.C."/>
            <person name="Van S.L."/>
            <person name="Yuan L."/>
            <person name="Wang Z."/>
            <person name="Xia Z."/>
            <person name="Xiao L."/>
            <person name="Anderson O.D."/>
            <person name="Ouyang S."/>
            <person name="Liang Y."/>
            <person name="Zimin A.V."/>
            <person name="Pertea G."/>
            <person name="Qi P."/>
            <person name="Bennetzen J.L."/>
            <person name="Dai X."/>
            <person name="Dawson M.W."/>
            <person name="Muller H.G."/>
            <person name="Kugler K."/>
            <person name="Rivarola-Duarte L."/>
            <person name="Spannagl M."/>
            <person name="Mayer K.F.X."/>
            <person name="Lu F.H."/>
            <person name="Bevan M.W."/>
            <person name="Leroy P."/>
            <person name="Li P."/>
            <person name="You F.M."/>
            <person name="Sun Q."/>
            <person name="Liu Z."/>
            <person name="Lyons E."/>
            <person name="Wicker T."/>
            <person name="Salzberg S.L."/>
            <person name="Devos K.M."/>
            <person name="Dvorak J."/>
        </authorList>
    </citation>
    <scope>NUCLEOTIDE SEQUENCE [LARGE SCALE GENOMIC DNA]</scope>
    <source>
        <strain evidence="1">cv. AL8/78</strain>
    </source>
</reference>
<reference evidence="2" key="1">
    <citation type="journal article" date="2014" name="Science">
        <title>Ancient hybridizations among the ancestral genomes of bread wheat.</title>
        <authorList>
            <consortium name="International Wheat Genome Sequencing Consortium,"/>
            <person name="Marcussen T."/>
            <person name="Sandve S.R."/>
            <person name="Heier L."/>
            <person name="Spannagl M."/>
            <person name="Pfeifer M."/>
            <person name="Jakobsen K.S."/>
            <person name="Wulff B.B."/>
            <person name="Steuernagel B."/>
            <person name="Mayer K.F."/>
            <person name="Olsen O.A."/>
        </authorList>
    </citation>
    <scope>NUCLEOTIDE SEQUENCE [LARGE SCALE GENOMIC DNA]</scope>
    <source>
        <strain evidence="2">cv. AL8/78</strain>
    </source>
</reference>
<sequence>LGHKSQLREIHYRMAVSLMPTLPILFSSPSFTSAIATGGNYSSRLPLQASPLPCIPHVQASPAAAKATPPSSIEHETVDENYDGAAPKMLSSYEPFLWGDYFLNYEPKPLQRSDKWTSTCCLRVATARWKE</sequence>
<reference evidence="1" key="4">
    <citation type="submission" date="2019-03" db="UniProtKB">
        <authorList>
            <consortium name="EnsemblPlants"/>
        </authorList>
    </citation>
    <scope>IDENTIFICATION</scope>
</reference>
<dbReference type="Gramene" id="AET2Gv20278300.2">
    <property type="protein sequence ID" value="AET2Gv20278300.2"/>
    <property type="gene ID" value="AET2Gv20278300"/>
</dbReference>
<evidence type="ECO:0000313" key="1">
    <source>
        <dbReference type="EnsemblPlants" id="AET2Gv20278300.2"/>
    </source>
</evidence>
<reference evidence="2" key="2">
    <citation type="journal article" date="2017" name="Nat. Plants">
        <title>The Aegilops tauschii genome reveals multiple impacts of transposons.</title>
        <authorList>
            <person name="Zhao G."/>
            <person name="Zou C."/>
            <person name="Li K."/>
            <person name="Wang K."/>
            <person name="Li T."/>
            <person name="Gao L."/>
            <person name="Zhang X."/>
            <person name="Wang H."/>
            <person name="Yang Z."/>
            <person name="Liu X."/>
            <person name="Jiang W."/>
            <person name="Mao L."/>
            <person name="Kong X."/>
            <person name="Jiao Y."/>
            <person name="Jia J."/>
        </authorList>
    </citation>
    <scope>NUCLEOTIDE SEQUENCE [LARGE SCALE GENOMIC DNA]</scope>
    <source>
        <strain evidence="2">cv. AL8/78</strain>
    </source>
</reference>